<protein>
    <submittedName>
        <fullName evidence="3">Uncharacterized protein</fullName>
    </submittedName>
</protein>
<feature type="region of interest" description="Disordered" evidence="1">
    <location>
        <begin position="120"/>
        <end position="146"/>
    </location>
</feature>
<comment type="caution">
    <text evidence="3">The sequence shown here is derived from an EMBL/GenBank/DDBJ whole genome shotgun (WGS) entry which is preliminary data.</text>
</comment>
<dbReference type="RefSeq" id="WP_277860862.1">
    <property type="nucleotide sequence ID" value="NZ_JARRAG010000002.1"/>
</dbReference>
<keyword evidence="2" id="KW-0732">Signal</keyword>
<feature type="signal peptide" evidence="2">
    <location>
        <begin position="1"/>
        <end position="24"/>
    </location>
</feature>
<reference evidence="3 4" key="1">
    <citation type="submission" date="2023-03" db="EMBL/GenBank/DDBJ databases">
        <title>Paludisphaera mucosa sp. nov. a novel planctomycete from northern fen.</title>
        <authorList>
            <person name="Ivanova A."/>
        </authorList>
    </citation>
    <scope>NUCLEOTIDE SEQUENCE [LARGE SCALE GENOMIC DNA]</scope>
    <source>
        <strain evidence="3 4">Pla2</strain>
    </source>
</reference>
<dbReference type="PANTHER" id="PTHR48125">
    <property type="entry name" value="LP07818P1"/>
    <property type="match status" value="1"/>
</dbReference>
<dbReference type="EMBL" id="JARRAG010000002">
    <property type="protein sequence ID" value="MDG3004505.1"/>
    <property type="molecule type" value="Genomic_DNA"/>
</dbReference>
<evidence type="ECO:0000313" key="3">
    <source>
        <dbReference type="EMBL" id="MDG3004505.1"/>
    </source>
</evidence>
<dbReference type="PROSITE" id="PS51257">
    <property type="entry name" value="PROKAR_LIPOPROTEIN"/>
    <property type="match status" value="1"/>
</dbReference>
<feature type="chain" id="PRO_5046430174" evidence="2">
    <location>
        <begin position="25"/>
        <end position="875"/>
    </location>
</feature>
<keyword evidence="4" id="KW-1185">Reference proteome</keyword>
<dbReference type="Proteomes" id="UP001216907">
    <property type="component" value="Unassembled WGS sequence"/>
</dbReference>
<sequence length="875" mass="94012">MARFRSRRRWAAKRLVLGAMLATAGGCSTVPRSWMVPTSLARPDAQPSLLRVEQMIDDLDRSMTQQGTIGVKSPDVWGQDRLAKFRSEYELQMAQWLKVGFKGVINASINRNEAKAQRLQAAAGLGDPKAPAGAATSTTTTTTTDEDQTKALLALIAAQNATSSTAAAATAAAAKAGASPVTADPSAGGMLEPTVVLDEHSHYLNHLNQLRRINAGDDLTDRPGYGLYLVRIPVTLSPGPKNRRGRGASITVSAKSLMDRDTMRYTLRNAVINEAVGSLTQAICNEPGKDDDPSPGPGLGPLSLVAYADSEVFYGVDNIAFLRKESQRQLSRELSDEPYHRGARIADWLRGEFEASYALLEQAAAPAASGQAAATGQGQGQNQAASEVDPLESLGTMIARRDFPKLAAMRPRADDSSVMLASGANDPPDEAASNRRRTLDALGFVLRIQAAALNARLKQDIVDQVPEIRREDLRHVNFFRADSSDEAFAVFQKYTNVKWPLRVYAIEPVIAQQNVADSVARRSTSGLDLIGGVPLGPFRAAGVFSNEAALAEEEAAIRLNPTMVGFGAGESTFGWIFYPRLQTARTGLSGLASVSHMVQAGLGREDKVQSIEPGQRECTALIVMPNFIPKIEFITVANWFKTSELNDGRTAVIEKASDLAARLVEAEKAINNVRSVDDNRPEELQIALERLNQLKSLMPTQRLVVRVPFSADNNDSRVFCSRGGQLRPALLAWHGKPPEPGEESTIFLEGKNFSVHDTHVIAGGKTAESVLVSRNLMQVTIAKDARPTPNDQGVPLLEISVATPNGASNHLLIRMRPQAAEPSKVPPPPAPAPRTAAVEVGPPQLEAPRAVAAADPEVHRASEAKPPSQPAAPPK</sequence>
<gene>
    <name evidence="3" type="ORF">PZE19_12030</name>
</gene>
<proteinExistence type="predicted"/>
<evidence type="ECO:0000256" key="2">
    <source>
        <dbReference type="SAM" id="SignalP"/>
    </source>
</evidence>
<accession>A0ABT6FAC1</accession>
<dbReference type="PANTHER" id="PTHR48125:SF10">
    <property type="entry name" value="OS12G0136300 PROTEIN"/>
    <property type="match status" value="1"/>
</dbReference>
<evidence type="ECO:0000256" key="1">
    <source>
        <dbReference type="SAM" id="MobiDB-lite"/>
    </source>
</evidence>
<evidence type="ECO:0000313" key="4">
    <source>
        <dbReference type="Proteomes" id="UP001216907"/>
    </source>
</evidence>
<name>A0ABT6FAC1_9BACT</name>
<feature type="region of interest" description="Disordered" evidence="1">
    <location>
        <begin position="820"/>
        <end position="875"/>
    </location>
</feature>
<organism evidence="3 4">
    <name type="scientific">Paludisphaera mucosa</name>
    <dbReference type="NCBI Taxonomy" id="3030827"/>
    <lineage>
        <taxon>Bacteria</taxon>
        <taxon>Pseudomonadati</taxon>
        <taxon>Planctomycetota</taxon>
        <taxon>Planctomycetia</taxon>
        <taxon>Isosphaerales</taxon>
        <taxon>Isosphaeraceae</taxon>
        <taxon>Paludisphaera</taxon>
    </lineage>
</organism>